<reference evidence="6" key="1">
    <citation type="journal article" date="2019" name="Int. J. Syst. Evol. Microbiol.">
        <title>The Global Catalogue of Microorganisms (GCM) 10K type strain sequencing project: providing services to taxonomists for standard genome sequencing and annotation.</title>
        <authorList>
            <consortium name="The Broad Institute Genomics Platform"/>
            <consortium name="The Broad Institute Genome Sequencing Center for Infectious Disease"/>
            <person name="Wu L."/>
            <person name="Ma J."/>
        </authorList>
    </citation>
    <scope>NUCLEOTIDE SEQUENCE [LARGE SCALE GENOMIC DNA]</scope>
    <source>
        <strain evidence="6">JCM 14919</strain>
    </source>
</reference>
<sequence length="861" mass="94062">MKGRDRSLAKAQSLVENGLSVDIVGSRGSGRTAFMEALATRLEDAGWTVHRIRGVASLKQNPFAAIALSGIAELSPTRRIDAVIEDVGRQLTEQVANARSAYFLDDWDDLDEVSWGVIEYVRRTTGVPIVISRLQGLRARHTPSGLPASTLSPTYVIDMLPLRFEDLDAVMSEYLGADIEPGTSRRLYTKTGGNVGLALSLVDVTVRENRLVQIDGRLWTATGELWSPALRAVMEMHLESLDAASRDALETIAMVGLADVETVRTLVDWSTLEVLEERAMIAFAQGTRNNYVSVVPPLFTSYFRHDPLSARRIRLTEKILSALGSASLNFELERTWNDLDGAGEKQDALFAGMLRESLKTRQLVAGYEWEKNADVHTANAYVDILTQAGMAASEPSIARVFAETDERSGDIAARAEYCSRRADWLAYNRGQIDEALVYLDAHARELASYGRMLDAKRISILADFRSVPDGFEIVLEVTDDLPVPVQTALLETQLRVLIIAGRLSDGNRVYDELRRLDPQGERAAARSVQGISLLAQGAYEAGSRDLNNGLDEARGNLDVHSFRTFAGAVAFSHLHSGDMRAHGELLDVALSTGELAPLPPGSRATVLISACILAAARGQVALCTKYADLLRSGHTEDLALPMQSPAWAEAQVKILDGDAESAANALWEASTALRDRGAVFAAQIGMLASLEMKMDADRLAEALHLLDQHPEAVVLAAQGRYLEAGLQGDADAMLEAARALERYRRTGMALAAYGRAAELFADEQRLERRDEALGDERKFRARFSGRVFNTTRFGGMGMALSKREKEVATLAVNGLSNHEIASRLVVSVRTVDSHMYRIMRKLGVTSRDSLEAKLGASALLN</sequence>
<dbReference type="PANTHER" id="PTHR44688:SF16">
    <property type="entry name" value="DNA-BINDING TRANSCRIPTIONAL ACTIVATOR DEVR_DOSR"/>
    <property type="match status" value="1"/>
</dbReference>
<evidence type="ECO:0000256" key="2">
    <source>
        <dbReference type="ARBA" id="ARBA00023125"/>
    </source>
</evidence>
<accession>A0ABP5MZC7</accession>
<dbReference type="InterPro" id="IPR016032">
    <property type="entry name" value="Sig_transdc_resp-reg_C-effctor"/>
</dbReference>
<keyword evidence="2" id="KW-0238">DNA-binding</keyword>
<dbReference type="SMART" id="SM00421">
    <property type="entry name" value="HTH_LUXR"/>
    <property type="match status" value="1"/>
</dbReference>
<dbReference type="PRINTS" id="PR00038">
    <property type="entry name" value="HTHLUXR"/>
</dbReference>
<evidence type="ECO:0000259" key="4">
    <source>
        <dbReference type="PROSITE" id="PS50043"/>
    </source>
</evidence>
<keyword evidence="3" id="KW-0804">Transcription</keyword>
<dbReference type="PROSITE" id="PS50043">
    <property type="entry name" value="HTH_LUXR_2"/>
    <property type="match status" value="1"/>
</dbReference>
<evidence type="ECO:0000313" key="5">
    <source>
        <dbReference type="EMBL" id="GAA2189680.1"/>
    </source>
</evidence>
<evidence type="ECO:0000313" key="6">
    <source>
        <dbReference type="Proteomes" id="UP001501084"/>
    </source>
</evidence>
<keyword evidence="6" id="KW-1185">Reference proteome</keyword>
<dbReference type="Proteomes" id="UP001501084">
    <property type="component" value="Unassembled WGS sequence"/>
</dbReference>
<evidence type="ECO:0000256" key="1">
    <source>
        <dbReference type="ARBA" id="ARBA00023015"/>
    </source>
</evidence>
<keyword evidence="1" id="KW-0805">Transcription regulation</keyword>
<comment type="caution">
    <text evidence="5">The sequence shown here is derived from an EMBL/GenBank/DDBJ whole genome shotgun (WGS) entry which is preliminary data.</text>
</comment>
<proteinExistence type="predicted"/>
<dbReference type="SUPFAM" id="SSF46894">
    <property type="entry name" value="C-terminal effector domain of the bipartite response regulators"/>
    <property type="match status" value="1"/>
</dbReference>
<protein>
    <submittedName>
        <fullName evidence="5">LuxR family transcriptional regulator</fullName>
    </submittedName>
</protein>
<dbReference type="EMBL" id="BAAAOP010000012">
    <property type="protein sequence ID" value="GAA2189680.1"/>
    <property type="molecule type" value="Genomic_DNA"/>
</dbReference>
<dbReference type="InterPro" id="IPR036388">
    <property type="entry name" value="WH-like_DNA-bd_sf"/>
</dbReference>
<evidence type="ECO:0000256" key="3">
    <source>
        <dbReference type="ARBA" id="ARBA00023163"/>
    </source>
</evidence>
<dbReference type="CDD" id="cd06170">
    <property type="entry name" value="LuxR_C_like"/>
    <property type="match status" value="1"/>
</dbReference>
<dbReference type="PANTHER" id="PTHR44688">
    <property type="entry name" value="DNA-BINDING TRANSCRIPTIONAL ACTIVATOR DEVR_DOSR"/>
    <property type="match status" value="1"/>
</dbReference>
<dbReference type="InterPro" id="IPR027417">
    <property type="entry name" value="P-loop_NTPase"/>
</dbReference>
<dbReference type="Pfam" id="PF00196">
    <property type="entry name" value="GerE"/>
    <property type="match status" value="1"/>
</dbReference>
<feature type="domain" description="HTH luxR-type" evidence="4">
    <location>
        <begin position="799"/>
        <end position="858"/>
    </location>
</feature>
<dbReference type="Gene3D" id="1.10.10.10">
    <property type="entry name" value="Winged helix-like DNA-binding domain superfamily/Winged helix DNA-binding domain"/>
    <property type="match status" value="1"/>
</dbReference>
<dbReference type="PROSITE" id="PS00622">
    <property type="entry name" value="HTH_LUXR_1"/>
    <property type="match status" value="1"/>
</dbReference>
<gene>
    <name evidence="5" type="ORF">GCM10009786_23800</name>
</gene>
<name>A0ABP5MZC7_9MICO</name>
<dbReference type="SUPFAM" id="SSF52540">
    <property type="entry name" value="P-loop containing nucleoside triphosphate hydrolases"/>
    <property type="match status" value="1"/>
</dbReference>
<dbReference type="RefSeq" id="WP_346058432.1">
    <property type="nucleotide sequence ID" value="NZ_BAAAOP010000012.1"/>
</dbReference>
<dbReference type="InterPro" id="IPR000792">
    <property type="entry name" value="Tscrpt_reg_LuxR_C"/>
</dbReference>
<organism evidence="5 6">
    <name type="scientific">Leucobacter alluvii</name>
    <dbReference type="NCBI Taxonomy" id="340321"/>
    <lineage>
        <taxon>Bacteria</taxon>
        <taxon>Bacillati</taxon>
        <taxon>Actinomycetota</taxon>
        <taxon>Actinomycetes</taxon>
        <taxon>Micrococcales</taxon>
        <taxon>Microbacteriaceae</taxon>
        <taxon>Leucobacter</taxon>
    </lineage>
</organism>